<dbReference type="PROSITE" id="PS51257">
    <property type="entry name" value="PROKAR_LIPOPROTEIN"/>
    <property type="match status" value="1"/>
</dbReference>
<dbReference type="AlphaFoldDB" id="A0A9X2CKX6"/>
<proteinExistence type="predicted"/>
<evidence type="ECO:0000256" key="1">
    <source>
        <dbReference type="SAM" id="SignalP"/>
    </source>
</evidence>
<reference evidence="2" key="1">
    <citation type="submission" date="2022-01" db="EMBL/GenBank/DDBJ databases">
        <title>Genome sequencing of Zunongwangia sp. M21534 genome.</title>
        <authorList>
            <person name="Chen Y."/>
            <person name="Dong C."/>
            <person name="Shao Z."/>
        </authorList>
    </citation>
    <scope>NUCLEOTIDE SEQUENCE</scope>
    <source>
        <strain evidence="2">MCCC M21534</strain>
    </source>
</reference>
<organism evidence="2 3">
    <name type="scientific">Zunongwangia pacifica</name>
    <dbReference type="NCBI Taxonomy" id="2911062"/>
    <lineage>
        <taxon>Bacteria</taxon>
        <taxon>Pseudomonadati</taxon>
        <taxon>Bacteroidota</taxon>
        <taxon>Flavobacteriia</taxon>
        <taxon>Flavobacteriales</taxon>
        <taxon>Flavobacteriaceae</taxon>
        <taxon>Zunongwangia</taxon>
    </lineage>
</organism>
<name>A0A9X2CKX6_9FLAO</name>
<comment type="caution">
    <text evidence="2">The sequence shown here is derived from an EMBL/GenBank/DDBJ whole genome shotgun (WGS) entry which is preliminary data.</text>
</comment>
<feature type="signal peptide" evidence="1">
    <location>
        <begin position="1"/>
        <end position="20"/>
    </location>
</feature>
<dbReference type="RefSeq" id="WP_249600883.1">
    <property type="nucleotide sequence ID" value="NZ_JAKHSK010000007.1"/>
</dbReference>
<evidence type="ECO:0008006" key="4">
    <source>
        <dbReference type="Google" id="ProtNLM"/>
    </source>
</evidence>
<feature type="chain" id="PRO_5040801947" description="Lipoprotein" evidence="1">
    <location>
        <begin position="21"/>
        <end position="146"/>
    </location>
</feature>
<evidence type="ECO:0000313" key="3">
    <source>
        <dbReference type="Proteomes" id="UP001139521"/>
    </source>
</evidence>
<dbReference type="Proteomes" id="UP001139521">
    <property type="component" value="Unassembled WGS sequence"/>
</dbReference>
<accession>A0A9X2CKX6</accession>
<keyword evidence="1" id="KW-0732">Signal</keyword>
<sequence>MSIDKLVPILFLILLFTSCATDDAEVVIENLSYDVFFENQLSYSEGEKIPKQYQLFTNREDWLAFIPTIERVNPDRAENLRNIEFDFANNNLIIVIGQFFNSCCTKISISRIYKRNDNLIVEFEESEPGMLAALSQTYLLLKTPKT</sequence>
<dbReference type="EMBL" id="JAKHSK010000007">
    <property type="protein sequence ID" value="MCL6217905.1"/>
    <property type="molecule type" value="Genomic_DNA"/>
</dbReference>
<gene>
    <name evidence="2" type="ORF">L1967_06295</name>
</gene>
<protein>
    <recommendedName>
        <fullName evidence="4">Lipoprotein</fullName>
    </recommendedName>
</protein>
<keyword evidence="3" id="KW-1185">Reference proteome</keyword>
<evidence type="ECO:0000313" key="2">
    <source>
        <dbReference type="EMBL" id="MCL6217905.1"/>
    </source>
</evidence>